<dbReference type="CDD" id="cd06558">
    <property type="entry name" value="crotonase-like"/>
    <property type="match status" value="1"/>
</dbReference>
<dbReference type="Proteomes" id="UP000632273">
    <property type="component" value="Unassembled WGS sequence"/>
</dbReference>
<dbReference type="Gene3D" id="3.90.226.10">
    <property type="entry name" value="2-enoyl-CoA Hydratase, Chain A, domain 1"/>
    <property type="match status" value="1"/>
</dbReference>
<dbReference type="Gene3D" id="1.10.12.10">
    <property type="entry name" value="Lyase 2-enoyl-coa Hydratase, Chain A, domain 2"/>
    <property type="match status" value="1"/>
</dbReference>
<dbReference type="InterPro" id="IPR014748">
    <property type="entry name" value="Enoyl-CoA_hydra_C"/>
</dbReference>
<accession>A0ABQ1UIQ7</accession>
<dbReference type="InterPro" id="IPR018376">
    <property type="entry name" value="Enoyl-CoA_hyd/isom_CS"/>
</dbReference>
<sequence length="271" mass="30010">MENMPTQELEELRYISYESQEAIGYITLNRPEKRNALSYDVVAELKQAFEVAEDDESCKVIVLRAAGDVFCAGSDLASIQEQELQGVGYPDHLSDSAHLMQLFHQIYTLKKIVIGQVQGHALAGGCGLATICDFAFTVPDAKFGYTEVKLGLLPAIVSVFLVRKIGEARTKQLLLTGDVISAQSAADFGLVNFLVSKEDLADNVYRFARRLCVENSSQSMEITKEMLARLPDMALEDSLRYAAQLNAEARGSNDCRRGITAFLNKEKLVWD</sequence>
<dbReference type="RefSeq" id="WP_188815128.1">
    <property type="nucleotide sequence ID" value="NZ_BMHT01000006.1"/>
</dbReference>
<dbReference type="PANTHER" id="PTHR42964">
    <property type="entry name" value="ENOYL-COA HYDRATASE"/>
    <property type="match status" value="1"/>
</dbReference>
<evidence type="ECO:0000256" key="2">
    <source>
        <dbReference type="RuleBase" id="RU003707"/>
    </source>
</evidence>
<comment type="caution">
    <text evidence="3">The sequence shown here is derived from an EMBL/GenBank/DDBJ whole genome shotgun (WGS) entry which is preliminary data.</text>
</comment>
<dbReference type="EMBL" id="BMHT01000006">
    <property type="protein sequence ID" value="GGF18838.1"/>
    <property type="molecule type" value="Genomic_DNA"/>
</dbReference>
<evidence type="ECO:0000313" key="3">
    <source>
        <dbReference type="EMBL" id="GGF18838.1"/>
    </source>
</evidence>
<proteinExistence type="inferred from homology"/>
<name>A0ABQ1UIQ7_9BACT</name>
<gene>
    <name evidence="3" type="ORF">GCM10011383_32920</name>
</gene>
<evidence type="ECO:0000313" key="4">
    <source>
        <dbReference type="Proteomes" id="UP000632273"/>
    </source>
</evidence>
<evidence type="ECO:0000256" key="1">
    <source>
        <dbReference type="ARBA" id="ARBA00005254"/>
    </source>
</evidence>
<dbReference type="PROSITE" id="PS00166">
    <property type="entry name" value="ENOYL_COA_HYDRATASE"/>
    <property type="match status" value="1"/>
</dbReference>
<dbReference type="InterPro" id="IPR029045">
    <property type="entry name" value="ClpP/crotonase-like_dom_sf"/>
</dbReference>
<reference evidence="4" key="1">
    <citation type="journal article" date="2019" name="Int. J. Syst. Evol. Microbiol.">
        <title>The Global Catalogue of Microorganisms (GCM) 10K type strain sequencing project: providing services to taxonomists for standard genome sequencing and annotation.</title>
        <authorList>
            <consortium name="The Broad Institute Genomics Platform"/>
            <consortium name="The Broad Institute Genome Sequencing Center for Infectious Disease"/>
            <person name="Wu L."/>
            <person name="Ma J."/>
        </authorList>
    </citation>
    <scope>NUCLEOTIDE SEQUENCE [LARGE SCALE GENOMIC DNA]</scope>
    <source>
        <strain evidence="4">CGMCC 1.15197</strain>
    </source>
</reference>
<organism evidence="3 4">
    <name type="scientific">Hymenobacter cavernae</name>
    <dbReference type="NCBI Taxonomy" id="2044852"/>
    <lineage>
        <taxon>Bacteria</taxon>
        <taxon>Pseudomonadati</taxon>
        <taxon>Bacteroidota</taxon>
        <taxon>Cytophagia</taxon>
        <taxon>Cytophagales</taxon>
        <taxon>Hymenobacteraceae</taxon>
        <taxon>Hymenobacter</taxon>
    </lineage>
</organism>
<dbReference type="Pfam" id="PF00378">
    <property type="entry name" value="ECH_1"/>
    <property type="match status" value="1"/>
</dbReference>
<dbReference type="InterPro" id="IPR001753">
    <property type="entry name" value="Enoyl-CoA_hydra/iso"/>
</dbReference>
<protein>
    <submittedName>
        <fullName evidence="3">Enoyl-CoA hydratase</fullName>
    </submittedName>
</protein>
<dbReference type="PANTHER" id="PTHR42964:SF1">
    <property type="entry name" value="POLYKETIDE BIOSYNTHESIS ENOYL-COA HYDRATASE PKSH-RELATED"/>
    <property type="match status" value="1"/>
</dbReference>
<dbReference type="InterPro" id="IPR051683">
    <property type="entry name" value="Enoyl-CoA_Hydratase/Isomerase"/>
</dbReference>
<dbReference type="SUPFAM" id="SSF52096">
    <property type="entry name" value="ClpP/crotonase"/>
    <property type="match status" value="1"/>
</dbReference>
<comment type="similarity">
    <text evidence="1 2">Belongs to the enoyl-CoA hydratase/isomerase family.</text>
</comment>
<keyword evidence="4" id="KW-1185">Reference proteome</keyword>